<protein>
    <submittedName>
        <fullName evidence="2">Uncharacterized protein</fullName>
    </submittedName>
</protein>
<evidence type="ECO:0000313" key="4">
    <source>
        <dbReference type="Proteomes" id="UP000796880"/>
    </source>
</evidence>
<dbReference type="EMBL" id="VOIH02000004">
    <property type="protein sequence ID" value="KAF3447906.1"/>
    <property type="molecule type" value="Genomic_DNA"/>
</dbReference>
<proteinExistence type="predicted"/>
<keyword evidence="4" id="KW-1185">Reference proteome</keyword>
<sequence length="130" mass="14869">MGDESEFGARAGNYVIRLVTDRLDYIIHYGRNLDNLKDRLEELVEVKGRVESKVSDPFTSKKGKFEAEKWVKRAEDIIAKAQKLLEDENHAHMCFYGLCANFIIRYDPSVKASRLAQQMAVEIQEGEGLC</sequence>
<dbReference type="EMBL" id="VOIH02000004">
    <property type="protein sequence ID" value="KAF3448846.1"/>
    <property type="molecule type" value="Genomic_DNA"/>
</dbReference>
<organism evidence="2 4">
    <name type="scientific">Rhamnella rubrinervis</name>
    <dbReference type="NCBI Taxonomy" id="2594499"/>
    <lineage>
        <taxon>Eukaryota</taxon>
        <taxon>Viridiplantae</taxon>
        <taxon>Streptophyta</taxon>
        <taxon>Embryophyta</taxon>
        <taxon>Tracheophyta</taxon>
        <taxon>Spermatophyta</taxon>
        <taxon>Magnoliopsida</taxon>
        <taxon>eudicotyledons</taxon>
        <taxon>Gunneridae</taxon>
        <taxon>Pentapetalae</taxon>
        <taxon>rosids</taxon>
        <taxon>fabids</taxon>
        <taxon>Rosales</taxon>
        <taxon>Rhamnaceae</taxon>
        <taxon>rhamnoid group</taxon>
        <taxon>Rhamneae</taxon>
        <taxon>Rhamnella</taxon>
    </lineage>
</organism>
<feature type="coiled-coil region" evidence="1">
    <location>
        <begin position="26"/>
        <end position="91"/>
    </location>
</feature>
<reference evidence="2" key="1">
    <citation type="submission" date="2020-03" db="EMBL/GenBank/DDBJ databases">
        <title>A high-quality chromosome-level genome assembly of a woody plant with both climbing and erect habits, Rhamnella rubrinervis.</title>
        <authorList>
            <person name="Lu Z."/>
            <person name="Yang Y."/>
            <person name="Zhu X."/>
            <person name="Sun Y."/>
        </authorList>
    </citation>
    <scope>NUCLEOTIDE SEQUENCE</scope>
    <source>
        <strain evidence="2">BYM</strain>
        <tissue evidence="2">Leaf</tissue>
    </source>
</reference>
<accession>A0A8K0MJ36</accession>
<evidence type="ECO:0000256" key="1">
    <source>
        <dbReference type="SAM" id="Coils"/>
    </source>
</evidence>
<gene>
    <name evidence="2" type="ORF">FNV43_RR08613</name>
    <name evidence="3" type="ORF">FNV43_RR09560</name>
</gene>
<name>A0A8K0MJ36_9ROSA</name>
<dbReference type="AlphaFoldDB" id="A0A8K0MJ36"/>
<keyword evidence="1" id="KW-0175">Coiled coil</keyword>
<comment type="caution">
    <text evidence="2">The sequence shown here is derived from an EMBL/GenBank/DDBJ whole genome shotgun (WGS) entry which is preliminary data.</text>
</comment>
<dbReference type="Proteomes" id="UP000796880">
    <property type="component" value="Unassembled WGS sequence"/>
</dbReference>
<evidence type="ECO:0000313" key="2">
    <source>
        <dbReference type="EMBL" id="KAF3447906.1"/>
    </source>
</evidence>
<evidence type="ECO:0000313" key="3">
    <source>
        <dbReference type="EMBL" id="KAF3448846.1"/>
    </source>
</evidence>